<evidence type="ECO:0000256" key="4">
    <source>
        <dbReference type="ARBA" id="ARBA00022614"/>
    </source>
</evidence>
<evidence type="ECO:0000313" key="14">
    <source>
        <dbReference type="Proteomes" id="UP000596660"/>
    </source>
</evidence>
<protein>
    <recommendedName>
        <fullName evidence="12">Leucine-rich repeat-containing N-terminal plant-type domain-containing protein</fullName>
    </recommendedName>
</protein>
<dbReference type="SUPFAM" id="SSF52058">
    <property type="entry name" value="L domain-like"/>
    <property type="match status" value="1"/>
</dbReference>
<dbReference type="Pfam" id="PF00560">
    <property type="entry name" value="LRR_1"/>
    <property type="match status" value="2"/>
</dbReference>
<evidence type="ECO:0000256" key="5">
    <source>
        <dbReference type="ARBA" id="ARBA00022692"/>
    </source>
</evidence>
<keyword evidence="7" id="KW-0677">Repeat</keyword>
<dbReference type="PANTHER" id="PTHR48059:SF4">
    <property type="entry name" value="POLYGALACTURONASE INHIBITOR 1-RELATED"/>
    <property type="match status" value="1"/>
</dbReference>
<reference evidence="13" key="1">
    <citation type="journal article" date="2017" name="Nature">
        <title>The genome of Chenopodium quinoa.</title>
        <authorList>
            <person name="Jarvis D.E."/>
            <person name="Ho Y.S."/>
            <person name="Lightfoot D.J."/>
            <person name="Schmoeckel S.M."/>
            <person name="Li B."/>
            <person name="Borm T.J.A."/>
            <person name="Ohyanagi H."/>
            <person name="Mineta K."/>
            <person name="Michell C.T."/>
            <person name="Saber N."/>
            <person name="Kharbatia N.M."/>
            <person name="Rupper R.R."/>
            <person name="Sharp A.R."/>
            <person name="Dally N."/>
            <person name="Boughton B.A."/>
            <person name="Woo Y.H."/>
            <person name="Gao G."/>
            <person name="Schijlen E.G.W.M."/>
            <person name="Guo X."/>
            <person name="Momin A.A."/>
            <person name="Negrao S."/>
            <person name="Al-Babili S."/>
            <person name="Gehring C."/>
            <person name="Roessner U."/>
            <person name="Jung C."/>
            <person name="Murphy K."/>
            <person name="Arold S.T."/>
            <person name="Gojobori T."/>
            <person name="van der Linden C.G."/>
            <person name="van Loo E.N."/>
            <person name="Jellen E.N."/>
            <person name="Maughan P.J."/>
            <person name="Tester M."/>
        </authorList>
    </citation>
    <scope>NUCLEOTIDE SEQUENCE [LARGE SCALE GENOMIC DNA]</scope>
    <source>
        <strain evidence="13">cv. PI 614886</strain>
    </source>
</reference>
<dbReference type="Proteomes" id="UP000596660">
    <property type="component" value="Unplaced"/>
</dbReference>
<keyword evidence="14" id="KW-1185">Reference proteome</keyword>
<keyword evidence="8" id="KW-1133">Transmembrane helix</keyword>
<dbReference type="AlphaFoldDB" id="A0A803M2I9"/>
<comment type="subcellular location">
    <subcellularLocation>
        <location evidence="1">Cell envelope</location>
    </subcellularLocation>
    <subcellularLocation>
        <location evidence="2">Membrane</location>
        <topology evidence="2">Single-pass type I membrane protein</topology>
    </subcellularLocation>
</comment>
<keyword evidence="4" id="KW-0433">Leucine-rich repeat</keyword>
<evidence type="ECO:0000256" key="6">
    <source>
        <dbReference type="ARBA" id="ARBA00022729"/>
    </source>
</evidence>
<evidence type="ECO:0000256" key="1">
    <source>
        <dbReference type="ARBA" id="ARBA00004196"/>
    </source>
</evidence>
<comment type="similarity">
    <text evidence="11">Belongs to the polygalacturonase-inhibiting protein family.</text>
</comment>
<dbReference type="FunFam" id="3.80.10.10:FF:000275">
    <property type="entry name" value="Leucine-rich repeat receptor-like protein kinase"/>
    <property type="match status" value="1"/>
</dbReference>
<evidence type="ECO:0000313" key="13">
    <source>
        <dbReference type="EnsemblPlants" id="AUR62022437-RA:cds"/>
    </source>
</evidence>
<keyword evidence="6" id="KW-0732">Signal</keyword>
<dbReference type="InterPro" id="IPR013210">
    <property type="entry name" value="LRR_N_plant-typ"/>
</dbReference>
<comment type="similarity">
    <text evidence="3">Belongs to the RLP family.</text>
</comment>
<evidence type="ECO:0000259" key="12">
    <source>
        <dbReference type="Pfam" id="PF08263"/>
    </source>
</evidence>
<dbReference type="OMA" id="NDSFAFC"/>
<keyword evidence="5" id="KW-0812">Transmembrane</keyword>
<reference evidence="13" key="2">
    <citation type="submission" date="2021-03" db="UniProtKB">
        <authorList>
            <consortium name="EnsemblPlants"/>
        </authorList>
    </citation>
    <scope>IDENTIFICATION</scope>
</reference>
<feature type="domain" description="Leucine-rich repeat-containing N-terminal plant-type" evidence="12">
    <location>
        <begin position="21"/>
        <end position="60"/>
    </location>
</feature>
<dbReference type="EnsemblPlants" id="AUR62022437-RA">
    <property type="protein sequence ID" value="AUR62022437-RA:cds"/>
    <property type="gene ID" value="AUR62022437"/>
</dbReference>
<evidence type="ECO:0000256" key="3">
    <source>
        <dbReference type="ARBA" id="ARBA00009592"/>
    </source>
</evidence>
<dbReference type="PANTHER" id="PTHR48059">
    <property type="entry name" value="POLYGALACTURONASE INHIBITOR 1"/>
    <property type="match status" value="1"/>
</dbReference>
<dbReference type="Gramene" id="AUR62022437-RA">
    <property type="protein sequence ID" value="AUR62022437-RA:cds"/>
    <property type="gene ID" value="AUR62022437"/>
</dbReference>
<sequence length="173" mass="19332">MQQLTTIYTLDNTNYRGNVTDYMALLAIKSKLIDRSPNNNGVMRSWNHSLHHCYWEGVVCGPIHNNKVTELQLPAKGLGGSISPFIGNLSFLRLIRFSNNSLQGQIPPQIGRLFRLQSLYLNNNSLSGEFPANISSCINLQNLSVAINNLHGELPMGLGALSNLKYMGNFRWN</sequence>
<keyword evidence="10" id="KW-0325">Glycoprotein</keyword>
<dbReference type="GO" id="GO:0016020">
    <property type="term" value="C:membrane"/>
    <property type="evidence" value="ECO:0007669"/>
    <property type="project" value="UniProtKB-SubCell"/>
</dbReference>
<evidence type="ECO:0000256" key="9">
    <source>
        <dbReference type="ARBA" id="ARBA00023136"/>
    </source>
</evidence>
<evidence type="ECO:0000256" key="10">
    <source>
        <dbReference type="ARBA" id="ARBA00023180"/>
    </source>
</evidence>
<dbReference type="Gene3D" id="3.80.10.10">
    <property type="entry name" value="Ribonuclease Inhibitor"/>
    <property type="match status" value="1"/>
</dbReference>
<evidence type="ECO:0000256" key="7">
    <source>
        <dbReference type="ARBA" id="ARBA00022737"/>
    </source>
</evidence>
<organism evidence="13 14">
    <name type="scientific">Chenopodium quinoa</name>
    <name type="common">Quinoa</name>
    <dbReference type="NCBI Taxonomy" id="63459"/>
    <lineage>
        <taxon>Eukaryota</taxon>
        <taxon>Viridiplantae</taxon>
        <taxon>Streptophyta</taxon>
        <taxon>Embryophyta</taxon>
        <taxon>Tracheophyta</taxon>
        <taxon>Spermatophyta</taxon>
        <taxon>Magnoliopsida</taxon>
        <taxon>eudicotyledons</taxon>
        <taxon>Gunneridae</taxon>
        <taxon>Pentapetalae</taxon>
        <taxon>Caryophyllales</taxon>
        <taxon>Chenopodiaceae</taxon>
        <taxon>Chenopodioideae</taxon>
        <taxon>Atripliceae</taxon>
        <taxon>Chenopodium</taxon>
    </lineage>
</organism>
<evidence type="ECO:0000256" key="2">
    <source>
        <dbReference type="ARBA" id="ARBA00004479"/>
    </source>
</evidence>
<dbReference type="InterPro" id="IPR051848">
    <property type="entry name" value="PGIP"/>
</dbReference>
<evidence type="ECO:0000256" key="11">
    <source>
        <dbReference type="ARBA" id="ARBA00038043"/>
    </source>
</evidence>
<keyword evidence="9" id="KW-0472">Membrane</keyword>
<accession>A0A803M2I9</accession>
<dbReference type="Pfam" id="PF08263">
    <property type="entry name" value="LRRNT_2"/>
    <property type="match status" value="1"/>
</dbReference>
<dbReference type="InterPro" id="IPR001611">
    <property type="entry name" value="Leu-rich_rpt"/>
</dbReference>
<evidence type="ECO:0000256" key="8">
    <source>
        <dbReference type="ARBA" id="ARBA00022989"/>
    </source>
</evidence>
<dbReference type="InterPro" id="IPR032675">
    <property type="entry name" value="LRR_dom_sf"/>
</dbReference>
<name>A0A803M2I9_CHEQI</name>
<proteinExistence type="inferred from homology"/>